<sequence length="74" mass="8317">MPMPCPRHGLTGDPYLISVLKRCPSHGLTRDLISDAYAMSQTWSYMGSHLDANYMSQTWSYMRSQLGADAMSQT</sequence>
<organism evidence="1 2">
    <name type="scientific">Gossypium stocksii</name>
    <dbReference type="NCBI Taxonomy" id="47602"/>
    <lineage>
        <taxon>Eukaryota</taxon>
        <taxon>Viridiplantae</taxon>
        <taxon>Streptophyta</taxon>
        <taxon>Embryophyta</taxon>
        <taxon>Tracheophyta</taxon>
        <taxon>Spermatophyta</taxon>
        <taxon>Magnoliopsida</taxon>
        <taxon>eudicotyledons</taxon>
        <taxon>Gunneridae</taxon>
        <taxon>Pentapetalae</taxon>
        <taxon>rosids</taxon>
        <taxon>malvids</taxon>
        <taxon>Malvales</taxon>
        <taxon>Malvaceae</taxon>
        <taxon>Malvoideae</taxon>
        <taxon>Gossypium</taxon>
    </lineage>
</organism>
<keyword evidence="2" id="KW-1185">Reference proteome</keyword>
<dbReference type="AlphaFoldDB" id="A0A9D3VWP7"/>
<evidence type="ECO:0000313" key="1">
    <source>
        <dbReference type="EMBL" id="KAH1097674.1"/>
    </source>
</evidence>
<comment type="caution">
    <text evidence="1">The sequence shown here is derived from an EMBL/GenBank/DDBJ whole genome shotgun (WGS) entry which is preliminary data.</text>
</comment>
<dbReference type="EMBL" id="JAIQCV010000005">
    <property type="protein sequence ID" value="KAH1097674.1"/>
    <property type="molecule type" value="Genomic_DNA"/>
</dbReference>
<protein>
    <submittedName>
        <fullName evidence="1">Uncharacterized protein</fullName>
    </submittedName>
</protein>
<evidence type="ECO:0000313" key="2">
    <source>
        <dbReference type="Proteomes" id="UP000828251"/>
    </source>
</evidence>
<reference evidence="1 2" key="1">
    <citation type="journal article" date="2021" name="Plant Biotechnol. J.">
        <title>Multi-omics assisted identification of the key and species-specific regulatory components of drought-tolerant mechanisms in Gossypium stocksii.</title>
        <authorList>
            <person name="Yu D."/>
            <person name="Ke L."/>
            <person name="Zhang D."/>
            <person name="Wu Y."/>
            <person name="Sun Y."/>
            <person name="Mei J."/>
            <person name="Sun J."/>
            <person name="Sun Y."/>
        </authorList>
    </citation>
    <scope>NUCLEOTIDE SEQUENCE [LARGE SCALE GENOMIC DNA]</scope>
    <source>
        <strain evidence="2">cv. E1</strain>
        <tissue evidence="1">Leaf</tissue>
    </source>
</reference>
<gene>
    <name evidence="1" type="ORF">J1N35_014595</name>
</gene>
<accession>A0A9D3VWP7</accession>
<proteinExistence type="predicted"/>
<dbReference type="Proteomes" id="UP000828251">
    <property type="component" value="Unassembled WGS sequence"/>
</dbReference>
<name>A0A9D3VWP7_9ROSI</name>